<accession>A0ABT6F761</accession>
<reference evidence="1 2" key="1">
    <citation type="submission" date="2023-03" db="EMBL/GenBank/DDBJ databases">
        <title>Paludisphaera mucosa sp. nov. a novel planctomycete from northern fen.</title>
        <authorList>
            <person name="Ivanova A."/>
        </authorList>
    </citation>
    <scope>NUCLEOTIDE SEQUENCE [LARGE SCALE GENOMIC DNA]</scope>
    <source>
        <strain evidence="1 2">Pla2</strain>
    </source>
</reference>
<evidence type="ECO:0000313" key="2">
    <source>
        <dbReference type="Proteomes" id="UP001216907"/>
    </source>
</evidence>
<proteinExistence type="predicted"/>
<keyword evidence="2" id="KW-1185">Reference proteome</keyword>
<name>A0ABT6F761_9BACT</name>
<dbReference type="RefSeq" id="WP_277859598.1">
    <property type="nucleotide sequence ID" value="NZ_JARRAG010000001.1"/>
</dbReference>
<organism evidence="1 2">
    <name type="scientific">Paludisphaera mucosa</name>
    <dbReference type="NCBI Taxonomy" id="3030827"/>
    <lineage>
        <taxon>Bacteria</taxon>
        <taxon>Pseudomonadati</taxon>
        <taxon>Planctomycetota</taxon>
        <taxon>Planctomycetia</taxon>
        <taxon>Isosphaerales</taxon>
        <taxon>Isosphaeraceae</taxon>
        <taxon>Paludisphaera</taxon>
    </lineage>
</organism>
<dbReference type="EMBL" id="JARRAG010000001">
    <property type="protein sequence ID" value="MDG3003244.1"/>
    <property type="molecule type" value="Genomic_DNA"/>
</dbReference>
<dbReference type="Proteomes" id="UP001216907">
    <property type="component" value="Unassembled WGS sequence"/>
</dbReference>
<protein>
    <submittedName>
        <fullName evidence="1">Uncharacterized protein</fullName>
    </submittedName>
</protein>
<evidence type="ECO:0000313" key="1">
    <source>
        <dbReference type="EMBL" id="MDG3003244.1"/>
    </source>
</evidence>
<comment type="caution">
    <text evidence="1">The sequence shown here is derived from an EMBL/GenBank/DDBJ whole genome shotgun (WGS) entry which is preliminary data.</text>
</comment>
<sequence>MLTDMLDDLATISSLPVARTPSGAASRSAPVLLAEGVACKVRRTAAALAYGKSPRDDARRQKVDARIYFAGDPLAALDPPLRLSTGHRIAAAGETFAVLGVVDVNNMGRLLHVDCEAVADA</sequence>
<gene>
    <name evidence="1" type="ORF">PZE19_05660</name>
</gene>